<dbReference type="OrthoDB" id="3782725at2"/>
<dbReference type="GO" id="GO:0003677">
    <property type="term" value="F:DNA binding"/>
    <property type="evidence" value="ECO:0007669"/>
    <property type="project" value="InterPro"/>
</dbReference>
<dbReference type="RefSeq" id="WP_079445601.1">
    <property type="nucleotide sequence ID" value="NZ_MWPQ01000006.1"/>
</dbReference>
<proteinExistence type="predicted"/>
<dbReference type="Gene3D" id="1.10.260.40">
    <property type="entry name" value="lambda repressor-like DNA-binding domains"/>
    <property type="match status" value="1"/>
</dbReference>
<dbReference type="Proteomes" id="UP000189940">
    <property type="component" value="Unassembled WGS sequence"/>
</dbReference>
<keyword evidence="3" id="KW-1185">Reference proteome</keyword>
<dbReference type="InterPro" id="IPR010982">
    <property type="entry name" value="Lambda_DNA-bd_dom_sf"/>
</dbReference>
<accession>A0A1V4I285</accession>
<evidence type="ECO:0000259" key="1">
    <source>
        <dbReference type="PROSITE" id="PS50943"/>
    </source>
</evidence>
<reference evidence="2 3" key="1">
    <citation type="submission" date="2017-02" db="EMBL/GenBank/DDBJ databases">
        <title>Genome sequence of the nitrite-oxidizing bacterium Nitrobacter vulgaris strain Ab1.</title>
        <authorList>
            <person name="Mellbye B.L."/>
            <person name="Davis E.W."/>
            <person name="Spieck E."/>
            <person name="Chang J.H."/>
            <person name="Bottomley P.J."/>
            <person name="Sayavedra-Soto L.A."/>
        </authorList>
    </citation>
    <scope>NUCLEOTIDE SEQUENCE [LARGE SCALE GENOMIC DNA]</scope>
    <source>
        <strain evidence="2 3">Ab1</strain>
    </source>
</reference>
<dbReference type="PROSITE" id="PS50943">
    <property type="entry name" value="HTH_CROC1"/>
    <property type="match status" value="1"/>
</dbReference>
<dbReference type="CDD" id="cd00093">
    <property type="entry name" value="HTH_XRE"/>
    <property type="match status" value="1"/>
</dbReference>
<protein>
    <submittedName>
        <fullName evidence="2">Transcriptional regulator</fullName>
    </submittedName>
</protein>
<evidence type="ECO:0000313" key="2">
    <source>
        <dbReference type="EMBL" id="OPH84244.1"/>
    </source>
</evidence>
<feature type="domain" description="HTH cro/C1-type" evidence="1">
    <location>
        <begin position="7"/>
        <end position="37"/>
    </location>
</feature>
<dbReference type="STRING" id="29421.B2M20_02940"/>
<dbReference type="AlphaFoldDB" id="A0A1V4I285"/>
<dbReference type="SMART" id="SM00530">
    <property type="entry name" value="HTH_XRE"/>
    <property type="match status" value="1"/>
</dbReference>
<evidence type="ECO:0000313" key="3">
    <source>
        <dbReference type="Proteomes" id="UP000189940"/>
    </source>
</evidence>
<dbReference type="SUPFAM" id="SSF47413">
    <property type="entry name" value="lambda repressor-like DNA-binding domains"/>
    <property type="match status" value="1"/>
</dbReference>
<dbReference type="InterPro" id="IPR001387">
    <property type="entry name" value="Cro/C1-type_HTH"/>
</dbReference>
<gene>
    <name evidence="2" type="ORF">B2M20_02940</name>
</gene>
<dbReference type="EMBL" id="MWPQ01000006">
    <property type="protein sequence ID" value="OPH84244.1"/>
    <property type="molecule type" value="Genomic_DNA"/>
</dbReference>
<comment type="caution">
    <text evidence="2">The sequence shown here is derived from an EMBL/GenBank/DDBJ whole genome shotgun (WGS) entry which is preliminary data.</text>
</comment>
<organism evidence="2 3">
    <name type="scientific">Nitrobacter vulgaris</name>
    <dbReference type="NCBI Taxonomy" id="29421"/>
    <lineage>
        <taxon>Bacteria</taxon>
        <taxon>Pseudomonadati</taxon>
        <taxon>Pseudomonadota</taxon>
        <taxon>Alphaproteobacteria</taxon>
        <taxon>Hyphomicrobiales</taxon>
        <taxon>Nitrobacteraceae</taxon>
        <taxon>Nitrobacter</taxon>
    </lineage>
</organism>
<sequence>MILIEQIRAARGLLGWSQTDLAGKAGLSLPTIKRMEREAGGLAVSEDAKERVRAALEKAGVEFIAENGGGAGVRMRKRGKK</sequence>
<dbReference type="Pfam" id="PF01381">
    <property type="entry name" value="HTH_3"/>
    <property type="match status" value="1"/>
</dbReference>
<name>A0A1V4I285_NITVU</name>